<protein>
    <submittedName>
        <fullName evidence="2">NUDIX hydrolase</fullName>
    </submittedName>
</protein>
<dbReference type="GO" id="GO:0016787">
    <property type="term" value="F:hydrolase activity"/>
    <property type="evidence" value="ECO:0007669"/>
    <property type="project" value="UniProtKB-KW"/>
</dbReference>
<accession>A0ABN5M301</accession>
<keyword evidence="2" id="KW-0378">Hydrolase</keyword>
<reference evidence="2 3" key="1">
    <citation type="submission" date="2017-05" db="EMBL/GenBank/DDBJ databases">
        <title>Complete genome sequence of Meiothermus taiwanensis WR-220.</title>
        <authorList>
            <person name="Wu W.-L."/>
            <person name="Lo W.-S."/>
            <person name="Kuo C.-H."/>
            <person name="Wu S.-H."/>
        </authorList>
    </citation>
    <scope>NUCLEOTIDE SEQUENCE [LARGE SCALE GENOMIC DNA]</scope>
    <source>
        <strain evidence="2 3">WR-220</strain>
    </source>
</reference>
<dbReference type="SUPFAM" id="SSF55811">
    <property type="entry name" value="Nudix"/>
    <property type="match status" value="1"/>
</dbReference>
<dbReference type="Gene3D" id="3.90.79.10">
    <property type="entry name" value="Nucleoside Triphosphate Pyrophosphohydrolase"/>
    <property type="match status" value="1"/>
</dbReference>
<dbReference type="RefSeq" id="WP_027888292.1">
    <property type="nucleotide sequence ID" value="NZ_CP021130.1"/>
</dbReference>
<gene>
    <name evidence="2" type="ORF">Mtai_v1c15080</name>
</gene>
<evidence type="ECO:0000313" key="2">
    <source>
        <dbReference type="EMBL" id="AWR86750.1"/>
    </source>
</evidence>
<dbReference type="InterPro" id="IPR000086">
    <property type="entry name" value="NUDIX_hydrolase_dom"/>
</dbReference>
<dbReference type="EMBL" id="CP021130">
    <property type="protein sequence ID" value="AWR86750.1"/>
    <property type="molecule type" value="Genomic_DNA"/>
</dbReference>
<feature type="domain" description="Nudix hydrolase" evidence="1">
    <location>
        <begin position="47"/>
        <end position="186"/>
    </location>
</feature>
<evidence type="ECO:0000259" key="1">
    <source>
        <dbReference type="PROSITE" id="PS51462"/>
    </source>
</evidence>
<dbReference type="InterPro" id="IPR015797">
    <property type="entry name" value="NUDIX_hydrolase-like_dom_sf"/>
</dbReference>
<dbReference type="Proteomes" id="UP000263013">
    <property type="component" value="Chromosome"/>
</dbReference>
<sequence length="194" mass="21636">MEQVYVVPASLFPPAQEALIPLEEALLQAIEQKGFFLERARAEEDPTYRQIIPYALVRYRERYFLMRRTQGGGEARLYGRYTLGVGGHINPQDAGGNPLLNGLRRELAEEVGVQRYSARPVGFIVSDSSPVSRVHAGVVFVVEAAEAPRVMEGEKLEGRLASLPEVEEVYEGLEGWSQILAAWLAALKKAERRP</sequence>
<name>A0ABN5M301_9DEIN</name>
<evidence type="ECO:0000313" key="3">
    <source>
        <dbReference type="Proteomes" id="UP000263013"/>
    </source>
</evidence>
<dbReference type="PROSITE" id="PS51462">
    <property type="entry name" value="NUDIX"/>
    <property type="match status" value="1"/>
</dbReference>
<organism evidence="2 3">
    <name type="scientific">Meiothermus taiwanensis WR-220</name>
    <dbReference type="NCBI Taxonomy" id="1339250"/>
    <lineage>
        <taxon>Bacteria</taxon>
        <taxon>Thermotogati</taxon>
        <taxon>Deinococcota</taxon>
        <taxon>Deinococci</taxon>
        <taxon>Thermales</taxon>
        <taxon>Thermaceae</taxon>
        <taxon>Meiothermus</taxon>
    </lineage>
</organism>
<keyword evidence="3" id="KW-1185">Reference proteome</keyword>
<proteinExistence type="predicted"/>